<name>A0A6J5TBH3_9CAUD</name>
<accession>A0A6J5TBH3</accession>
<gene>
    <name evidence="1" type="ORF">UFOVP71_167</name>
</gene>
<reference evidence="1" key="1">
    <citation type="submission" date="2020-05" db="EMBL/GenBank/DDBJ databases">
        <authorList>
            <person name="Chiriac C."/>
            <person name="Salcher M."/>
            <person name="Ghai R."/>
            <person name="Kavagutti S V."/>
        </authorList>
    </citation>
    <scope>NUCLEOTIDE SEQUENCE</scope>
</reference>
<evidence type="ECO:0000313" key="1">
    <source>
        <dbReference type="EMBL" id="CAB4241629.1"/>
    </source>
</evidence>
<proteinExistence type="predicted"/>
<sequence>MSMFTVAVNTPAKAKIVFNKKLGTVKVVVAFNVYKKLNKNDELVYAFPSQKDCAYVSGDLEPEEVFQALQSASRTLNTKNIEVV</sequence>
<dbReference type="EMBL" id="LR797824">
    <property type="protein sequence ID" value="CAB4241629.1"/>
    <property type="molecule type" value="Genomic_DNA"/>
</dbReference>
<protein>
    <submittedName>
        <fullName evidence="1">Uncharacterized protein</fullName>
    </submittedName>
</protein>
<organism evidence="1">
    <name type="scientific">uncultured Caudovirales phage</name>
    <dbReference type="NCBI Taxonomy" id="2100421"/>
    <lineage>
        <taxon>Viruses</taxon>
        <taxon>Duplodnaviria</taxon>
        <taxon>Heunggongvirae</taxon>
        <taxon>Uroviricota</taxon>
        <taxon>Caudoviricetes</taxon>
        <taxon>Peduoviridae</taxon>
        <taxon>Maltschvirus</taxon>
        <taxon>Maltschvirus maltsch</taxon>
    </lineage>
</organism>